<evidence type="ECO:0000256" key="6">
    <source>
        <dbReference type="SAM" id="MobiDB-lite"/>
    </source>
</evidence>
<keyword evidence="3" id="KW-0963">Cytoplasm</keyword>
<dbReference type="GO" id="GO:0007020">
    <property type="term" value="P:microtubule nucleation"/>
    <property type="evidence" value="ECO:0007669"/>
    <property type="project" value="InterPro"/>
</dbReference>
<dbReference type="EnsemblMetazoa" id="XM_020008247.1">
    <property type="protein sequence ID" value="XP_019863806.1"/>
    <property type="gene ID" value="LOC100641748"/>
</dbReference>
<keyword evidence="4" id="KW-0493">Microtubule</keyword>
<evidence type="ECO:0000313" key="10">
    <source>
        <dbReference type="Proteomes" id="UP000007879"/>
    </source>
</evidence>
<dbReference type="PANTHER" id="PTHR19302">
    <property type="entry name" value="GAMMA TUBULIN COMPLEX PROTEIN"/>
    <property type="match status" value="1"/>
</dbReference>
<dbReference type="KEGG" id="aqu:100641748"/>
<dbReference type="GO" id="GO:0043015">
    <property type="term" value="F:gamma-tubulin binding"/>
    <property type="evidence" value="ECO:0007669"/>
    <property type="project" value="InterPro"/>
</dbReference>
<dbReference type="Pfam" id="PF04130">
    <property type="entry name" value="GCP_C_terminal"/>
    <property type="match status" value="1"/>
</dbReference>
<feature type="compositionally biased region" description="Polar residues" evidence="6">
    <location>
        <begin position="184"/>
        <end position="204"/>
    </location>
</feature>
<accession>A0A1X7VLR1</accession>
<keyword evidence="10" id="KW-1185">Reference proteome</keyword>
<dbReference type="Pfam" id="PF17681">
    <property type="entry name" value="GCP_N_terminal"/>
    <property type="match status" value="1"/>
</dbReference>
<dbReference type="Proteomes" id="UP000007879">
    <property type="component" value="Unassembled WGS sequence"/>
</dbReference>
<evidence type="ECO:0000256" key="3">
    <source>
        <dbReference type="ARBA" id="ARBA00022490"/>
    </source>
</evidence>
<dbReference type="AlphaFoldDB" id="A0A1X7VLR1"/>
<feature type="domain" description="Gamma tubulin complex component C-terminal" evidence="7">
    <location>
        <begin position="530"/>
        <end position="862"/>
    </location>
</feature>
<evidence type="ECO:0000313" key="9">
    <source>
        <dbReference type="EnsemblMetazoa" id="Aqu2.1.41007_001"/>
    </source>
</evidence>
<name>A0A1X7VLR1_AMPQE</name>
<dbReference type="GO" id="GO:0000922">
    <property type="term" value="C:spindle pole"/>
    <property type="evidence" value="ECO:0007669"/>
    <property type="project" value="InterPro"/>
</dbReference>
<dbReference type="InterPro" id="IPR042241">
    <property type="entry name" value="GCP_C_sf"/>
</dbReference>
<proteinExistence type="inferred from homology"/>
<dbReference type="InterPro" id="IPR041470">
    <property type="entry name" value="GCP_N"/>
</dbReference>
<evidence type="ECO:0000256" key="2">
    <source>
        <dbReference type="ARBA" id="ARBA00010337"/>
    </source>
</evidence>
<dbReference type="STRING" id="400682.A0A1X7VLR1"/>
<feature type="domain" description="Gamma tubulin complex component protein N-terminal" evidence="8">
    <location>
        <begin position="230"/>
        <end position="525"/>
    </location>
</feature>
<organism evidence="9">
    <name type="scientific">Amphimedon queenslandica</name>
    <name type="common">Sponge</name>
    <dbReference type="NCBI Taxonomy" id="400682"/>
    <lineage>
        <taxon>Eukaryota</taxon>
        <taxon>Metazoa</taxon>
        <taxon>Porifera</taxon>
        <taxon>Demospongiae</taxon>
        <taxon>Heteroscleromorpha</taxon>
        <taxon>Haplosclerida</taxon>
        <taxon>Niphatidae</taxon>
        <taxon>Amphimedon</taxon>
    </lineage>
</organism>
<sequence>MAKTSSTRPLSSSSSSGLVPDLLHRLCTNFVKEQDQINKLYKLCLNIISSNVTQGVVSDEFRLCQRIQKKMVLRQREADALRFSELHRQMKSQGFVKDTIALLQFFYVLSEDGEKTSGEIRDTFLMESMNLPAALLPSSYNPKGQGVPKKKFHSSTPHSVSFSSSGLGSSWRSDPPSTIRGHHSTINASDSSVMLKDQSTSTSVRHPPPTSIRIPVFDPTESELPEDALVQDLLFVFQGIDGKYLSMKKGPEGFRIPNELMVHPAHLEHCYKLAELGWLHHKIKAYIDMRKQDFSLGLVVQSFLSALSLELTEYYRLVAVLEAQLSADQESSGHVTSDKLSLRRLVVWTREPLEKLRTLAILVDGCKNVRGGALLSTLYLYAQHGDPEVMRLVKHLLNQVYRPINTLLNAWVFEGQLQDHYNEFFILADLKASDDRLWHGKYTIRSNMLPKFIPESLARKILTVGKSISFLRQKCNDQTELFTPSQKNWFKKGDCTFDTMTGDPLSHIINITYRDTSKYLLNILNTQYHLKDHLGAFRKYLLLGQGDFIKHLMDIIERELAKPATSCYVHNLTAILESAIRATNAQYDEQDVLSRLDVQLLDASPGDTGWDVFSLLYRVDGPISTVFTPDTMLRYLQIFNFLWRAKRIEFILAGMWRKQMNHQKQLRNIPDFHVCLHQCQLITGALIHFISQLQYYIMFECLECSWAELLKCIDGAVDLDEVITAHSKFLDVIVTRCLLDPASQPLLTQLRTLFDRIVEYQNKQDSMFAAFLTETERRKQYELTKESRADQGLWAETQDETEREYQLRDEFYQSVILDYQSQFTILEHSYNDTLKSFLERVSDHLDESLQFLARRLDFNRFYRGTETVSLLM</sequence>
<evidence type="ECO:0000256" key="1">
    <source>
        <dbReference type="ARBA" id="ARBA00004245"/>
    </source>
</evidence>
<reference evidence="10" key="1">
    <citation type="journal article" date="2010" name="Nature">
        <title>The Amphimedon queenslandica genome and the evolution of animal complexity.</title>
        <authorList>
            <person name="Srivastava M."/>
            <person name="Simakov O."/>
            <person name="Chapman J."/>
            <person name="Fahey B."/>
            <person name="Gauthier M.E."/>
            <person name="Mitros T."/>
            <person name="Richards G.S."/>
            <person name="Conaco C."/>
            <person name="Dacre M."/>
            <person name="Hellsten U."/>
            <person name="Larroux C."/>
            <person name="Putnam N.H."/>
            <person name="Stanke M."/>
            <person name="Adamska M."/>
            <person name="Darling A."/>
            <person name="Degnan S.M."/>
            <person name="Oakley T.H."/>
            <person name="Plachetzki D.C."/>
            <person name="Zhai Y."/>
            <person name="Adamski M."/>
            <person name="Calcino A."/>
            <person name="Cummins S.F."/>
            <person name="Goodstein D.M."/>
            <person name="Harris C."/>
            <person name="Jackson D.J."/>
            <person name="Leys S.P."/>
            <person name="Shu S."/>
            <person name="Woodcroft B.J."/>
            <person name="Vervoort M."/>
            <person name="Kosik K.S."/>
            <person name="Manning G."/>
            <person name="Degnan B.M."/>
            <person name="Rokhsar D.S."/>
        </authorList>
    </citation>
    <scope>NUCLEOTIDE SEQUENCE [LARGE SCALE GENOMIC DNA]</scope>
</reference>
<dbReference type="EnsemblMetazoa" id="Aqu2.1.41007_001">
    <property type="protein sequence ID" value="Aqu2.1.41007_001"/>
    <property type="gene ID" value="Aqu2.1.41007"/>
</dbReference>
<evidence type="ECO:0000259" key="8">
    <source>
        <dbReference type="Pfam" id="PF17681"/>
    </source>
</evidence>
<dbReference type="PANTHER" id="PTHR19302:SF14">
    <property type="entry name" value="GAMMA-TUBULIN COMPLEX COMPONENT 3"/>
    <property type="match status" value="1"/>
</dbReference>
<feature type="region of interest" description="Disordered" evidence="6">
    <location>
        <begin position="140"/>
        <end position="212"/>
    </location>
</feature>
<gene>
    <name evidence="9" type="primary">100641748</name>
</gene>
<dbReference type="InterPro" id="IPR040457">
    <property type="entry name" value="GCP_C"/>
</dbReference>
<evidence type="ECO:0000256" key="4">
    <source>
        <dbReference type="ARBA" id="ARBA00022701"/>
    </source>
</evidence>
<dbReference type="GO" id="GO:0005874">
    <property type="term" value="C:microtubule"/>
    <property type="evidence" value="ECO:0007669"/>
    <property type="project" value="UniProtKB-KW"/>
</dbReference>
<evidence type="ECO:0000259" key="7">
    <source>
        <dbReference type="Pfam" id="PF04130"/>
    </source>
</evidence>
<dbReference type="InParanoid" id="A0A1X7VLR1"/>
<dbReference type="GO" id="GO:0000930">
    <property type="term" value="C:gamma-tubulin complex"/>
    <property type="evidence" value="ECO:0007669"/>
    <property type="project" value="TreeGrafter"/>
</dbReference>
<reference evidence="9" key="2">
    <citation type="submission" date="2017-05" db="UniProtKB">
        <authorList>
            <consortium name="EnsemblMetazoa"/>
        </authorList>
    </citation>
    <scope>IDENTIFICATION</scope>
</reference>
<evidence type="ECO:0000256" key="5">
    <source>
        <dbReference type="ARBA" id="ARBA00023212"/>
    </source>
</evidence>
<comment type="similarity">
    <text evidence="2">Belongs to the TUBGCP family.</text>
</comment>
<comment type="subcellular location">
    <subcellularLocation>
        <location evidence="1">Cytoplasm</location>
        <location evidence="1">Cytoskeleton</location>
    </subcellularLocation>
</comment>
<dbReference type="InterPro" id="IPR007259">
    <property type="entry name" value="GCP"/>
</dbReference>
<feature type="compositionally biased region" description="Low complexity" evidence="6">
    <location>
        <begin position="154"/>
        <end position="173"/>
    </location>
</feature>
<dbReference type="GO" id="GO:0031122">
    <property type="term" value="P:cytoplasmic microtubule organization"/>
    <property type="evidence" value="ECO:0007669"/>
    <property type="project" value="TreeGrafter"/>
</dbReference>
<keyword evidence="5" id="KW-0206">Cytoskeleton</keyword>
<dbReference type="eggNOG" id="KOG2000">
    <property type="taxonomic scope" value="Eukaryota"/>
</dbReference>
<dbReference type="GO" id="GO:0000278">
    <property type="term" value="P:mitotic cell cycle"/>
    <property type="evidence" value="ECO:0007669"/>
    <property type="project" value="TreeGrafter"/>
</dbReference>
<protein>
    <submittedName>
        <fullName evidence="9">Uncharacterized protein</fullName>
    </submittedName>
</protein>
<dbReference type="GO" id="GO:0051011">
    <property type="term" value="F:microtubule minus-end binding"/>
    <property type="evidence" value="ECO:0007669"/>
    <property type="project" value="TreeGrafter"/>
</dbReference>
<dbReference type="OrthoDB" id="5860513at2759"/>
<dbReference type="GO" id="GO:0051225">
    <property type="term" value="P:spindle assembly"/>
    <property type="evidence" value="ECO:0007669"/>
    <property type="project" value="TreeGrafter"/>
</dbReference>
<dbReference type="GO" id="GO:0051321">
    <property type="term" value="P:meiotic cell cycle"/>
    <property type="evidence" value="ECO:0007669"/>
    <property type="project" value="TreeGrafter"/>
</dbReference>
<dbReference type="Gene3D" id="1.20.120.1900">
    <property type="entry name" value="Gamma-tubulin complex, C-terminal domain"/>
    <property type="match status" value="1"/>
</dbReference>